<dbReference type="PaxDb" id="30732-ENSOMEP00000003699"/>
<feature type="signal peptide" evidence="13">
    <location>
        <begin position="1"/>
        <end position="31"/>
    </location>
</feature>
<evidence type="ECO:0000256" key="11">
    <source>
        <dbReference type="ARBA" id="ARBA00038492"/>
    </source>
</evidence>
<dbReference type="Proteomes" id="UP000261560">
    <property type="component" value="Unplaced"/>
</dbReference>
<dbReference type="GO" id="GO:0050909">
    <property type="term" value="P:sensory perception of taste"/>
    <property type="evidence" value="ECO:0007669"/>
    <property type="project" value="UniProtKB-ARBA"/>
</dbReference>
<dbReference type="Pfam" id="PF07562">
    <property type="entry name" value="NCD3G"/>
    <property type="match status" value="1"/>
</dbReference>
<evidence type="ECO:0000259" key="14">
    <source>
        <dbReference type="PROSITE" id="PS50259"/>
    </source>
</evidence>
<dbReference type="FunFam" id="3.40.50.2300:FF:000016">
    <property type="entry name" value="Taste 1 receptor member 2"/>
    <property type="match status" value="1"/>
</dbReference>
<feature type="transmembrane region" description="Helical" evidence="12">
    <location>
        <begin position="773"/>
        <end position="793"/>
    </location>
</feature>
<feature type="chain" id="PRO_5017466658" evidence="13">
    <location>
        <begin position="32"/>
        <end position="824"/>
    </location>
</feature>
<dbReference type="PANTHER" id="PTHR24061">
    <property type="entry name" value="CALCIUM-SENSING RECEPTOR-RELATED"/>
    <property type="match status" value="1"/>
</dbReference>
<dbReference type="FunFam" id="2.10.50.30:FF:000004">
    <property type="entry name" value="Taste receptor type 1 member 3-like protein"/>
    <property type="match status" value="1"/>
</dbReference>
<dbReference type="STRING" id="30732.ENSOMEP00000003699"/>
<keyword evidence="16" id="KW-1185">Reference proteome</keyword>
<evidence type="ECO:0000256" key="10">
    <source>
        <dbReference type="ARBA" id="ARBA00023224"/>
    </source>
</evidence>
<evidence type="ECO:0000256" key="7">
    <source>
        <dbReference type="ARBA" id="ARBA00023136"/>
    </source>
</evidence>
<evidence type="ECO:0000256" key="2">
    <source>
        <dbReference type="ARBA" id="ARBA00022475"/>
    </source>
</evidence>
<dbReference type="InterPro" id="IPR038550">
    <property type="entry name" value="GPCR_3_9-Cys_sf"/>
</dbReference>
<evidence type="ECO:0000256" key="9">
    <source>
        <dbReference type="ARBA" id="ARBA00023180"/>
    </source>
</evidence>
<evidence type="ECO:0000256" key="6">
    <source>
        <dbReference type="ARBA" id="ARBA00023040"/>
    </source>
</evidence>
<keyword evidence="6" id="KW-0297">G-protein coupled receptor</keyword>
<dbReference type="InterPro" id="IPR028082">
    <property type="entry name" value="Peripla_BP_I"/>
</dbReference>
<reference evidence="15" key="1">
    <citation type="submission" date="2025-08" db="UniProtKB">
        <authorList>
            <consortium name="Ensembl"/>
        </authorList>
    </citation>
    <scope>IDENTIFICATION</scope>
</reference>
<evidence type="ECO:0000256" key="4">
    <source>
        <dbReference type="ARBA" id="ARBA00022729"/>
    </source>
</evidence>
<sequence>MAHVVLMAARMKSFLASLCLLGIFFHPQTQCKSEFNLKGDFTIGGLFDIHDVSEEVHHERPEAINCSSHRFIPSNYQRFQLMRFSVEEINNSSSLLPNLSLGYEVFDHCSDTLSFPGVLRLMSVNGFIQPWAEPNNKVSRVLAVIGPFTSTQAMTVAPFFMPDLIPMVSYGSSSSVFSSKVKYPSFLRTGNPNRDVIDVIVTMLQRFNWSWVAFLYSDNDYANDGLELFIRKIKTTEICLAYTKIVNQNTDYSLIFKSIEDQMINVIIVFTSELTAEVLIESAVQLNVTNKVWIATDTWSSNKKLLKMKGIRKIGTVLGLPQPALTIAGFSEFITSFESQSQYKEDKPPKFCNQVSNWGTWRAKDILDADPSFSYPVYSAVYAIAHALHKVLQCDTAGCNNIPVYPNMILAEIQKSNFTLLNRTVLFDETGVLRSGLFSIVVWNSSGDEEDIGFYSFYPKVTFFINISKIIWHTDGEVPTSVCSPECPTGYVRNPNKIQKCCFTCEICPAATYVNVEDPYKCIHCKNTEWSEEGSTSCNLRQLEYIPFTDTGAIAIMVSTWVIVGLTLSVSVLFAINYNTPVVRSAGGPMCFLILGCLSLCSISVFFYFGVPTPASCILRYFPFIWFYTVCLACFVVRSFQIVCIFRISAKFPSLLIWWKKYHGQWLLISTSFVVQALLLFSFYHDPPQPYNETSWHPKQIVLFCYLNLKATSCSLFLPISFACLCFVFSYMAKDLPKNYNEAKAITFCLLLLIFTWTLFITVYMLYHGKYIQTLNAVTVLLSLYYFLVGYFLPKCYIILFQPNKNTQQYFQSLIQNYTKTISQ</sequence>
<dbReference type="PANTHER" id="PTHR24061:SF441">
    <property type="entry name" value="TASTE RECEPTOR TYPE 1 MEMBER 2B-RELATED"/>
    <property type="match status" value="1"/>
</dbReference>
<evidence type="ECO:0000256" key="5">
    <source>
        <dbReference type="ARBA" id="ARBA00022989"/>
    </source>
</evidence>
<reference evidence="15" key="2">
    <citation type="submission" date="2025-09" db="UniProtKB">
        <authorList>
            <consortium name="Ensembl"/>
        </authorList>
    </citation>
    <scope>IDENTIFICATION</scope>
</reference>
<feature type="transmembrane region" description="Helical" evidence="12">
    <location>
        <begin position="716"/>
        <end position="733"/>
    </location>
</feature>
<feature type="transmembrane region" description="Helical" evidence="12">
    <location>
        <begin position="590"/>
        <end position="609"/>
    </location>
</feature>
<organism evidence="15 16">
    <name type="scientific">Oryzias melastigma</name>
    <name type="common">Marine medaka</name>
    <dbReference type="NCBI Taxonomy" id="30732"/>
    <lineage>
        <taxon>Eukaryota</taxon>
        <taxon>Metazoa</taxon>
        <taxon>Chordata</taxon>
        <taxon>Craniata</taxon>
        <taxon>Vertebrata</taxon>
        <taxon>Euteleostomi</taxon>
        <taxon>Actinopterygii</taxon>
        <taxon>Neopterygii</taxon>
        <taxon>Teleostei</taxon>
        <taxon>Neoteleostei</taxon>
        <taxon>Acanthomorphata</taxon>
        <taxon>Ovalentaria</taxon>
        <taxon>Atherinomorphae</taxon>
        <taxon>Beloniformes</taxon>
        <taxon>Adrianichthyidae</taxon>
        <taxon>Oryziinae</taxon>
        <taxon>Oryzias</taxon>
    </lineage>
</organism>
<dbReference type="SUPFAM" id="SSF53822">
    <property type="entry name" value="Periplasmic binding protein-like I"/>
    <property type="match status" value="1"/>
</dbReference>
<dbReference type="Pfam" id="PF01094">
    <property type="entry name" value="ANF_receptor"/>
    <property type="match status" value="1"/>
</dbReference>
<dbReference type="Pfam" id="PF00003">
    <property type="entry name" value="7tm_3"/>
    <property type="match status" value="1"/>
</dbReference>
<evidence type="ECO:0000256" key="12">
    <source>
        <dbReference type="SAM" id="Phobius"/>
    </source>
</evidence>
<dbReference type="InterPro" id="IPR000068">
    <property type="entry name" value="GPCR_3_Ca_sens_rcpt-rel"/>
</dbReference>
<keyword evidence="8" id="KW-0675">Receptor</keyword>
<evidence type="ECO:0000256" key="8">
    <source>
        <dbReference type="ARBA" id="ARBA00023170"/>
    </source>
</evidence>
<dbReference type="InterPro" id="IPR011500">
    <property type="entry name" value="GPCR_3_9-Cys_dom"/>
</dbReference>
<evidence type="ECO:0000256" key="1">
    <source>
        <dbReference type="ARBA" id="ARBA00004651"/>
    </source>
</evidence>
<dbReference type="Gene3D" id="3.40.50.2300">
    <property type="match status" value="2"/>
</dbReference>
<dbReference type="Ensembl" id="ENSOMET00000010409.1">
    <property type="protein sequence ID" value="ENSOMEP00000003699.1"/>
    <property type="gene ID" value="ENSOMEG00000004612.1"/>
</dbReference>
<keyword evidence="7 12" id="KW-0472">Membrane</keyword>
<feature type="transmembrane region" description="Helical" evidence="12">
    <location>
        <begin position="666"/>
        <end position="684"/>
    </location>
</feature>
<keyword evidence="10" id="KW-0807">Transducer</keyword>
<dbReference type="InterPro" id="IPR000337">
    <property type="entry name" value="GPCR_3"/>
</dbReference>
<keyword evidence="9" id="KW-0325">Glycoprotein</keyword>
<evidence type="ECO:0000313" key="16">
    <source>
        <dbReference type="Proteomes" id="UP000261560"/>
    </source>
</evidence>
<dbReference type="Gene3D" id="2.10.50.30">
    <property type="entry name" value="GPCR, family 3, nine cysteines domain"/>
    <property type="match status" value="1"/>
</dbReference>
<dbReference type="CDD" id="cd15287">
    <property type="entry name" value="7tmC_TAS1R2a-like"/>
    <property type="match status" value="1"/>
</dbReference>
<comment type="similarity">
    <text evidence="11">Belongs to the G-protein coupled receptor 3 family. TAS1R subfamily.</text>
</comment>
<accession>A0A3B3BEV4</accession>
<dbReference type="PROSITE" id="PS50259">
    <property type="entry name" value="G_PROTEIN_RECEP_F3_4"/>
    <property type="match status" value="1"/>
</dbReference>
<feature type="transmembrane region" description="Helical" evidence="12">
    <location>
        <begin position="745"/>
        <end position="767"/>
    </location>
</feature>
<feature type="transmembrane region" description="Helical" evidence="12">
    <location>
        <begin position="553"/>
        <end position="578"/>
    </location>
</feature>
<dbReference type="AlphaFoldDB" id="A0A3B3BEV4"/>
<protein>
    <submittedName>
        <fullName evidence="15">Taste receptor type 1 member 1-like</fullName>
    </submittedName>
</protein>
<feature type="domain" description="G-protein coupled receptors family 3 profile" evidence="14">
    <location>
        <begin position="552"/>
        <end position="815"/>
    </location>
</feature>
<evidence type="ECO:0000256" key="3">
    <source>
        <dbReference type="ARBA" id="ARBA00022692"/>
    </source>
</evidence>
<dbReference type="GO" id="GO:0004930">
    <property type="term" value="F:G protein-coupled receptor activity"/>
    <property type="evidence" value="ECO:0007669"/>
    <property type="project" value="UniProtKB-KW"/>
</dbReference>
<evidence type="ECO:0000256" key="13">
    <source>
        <dbReference type="SAM" id="SignalP"/>
    </source>
</evidence>
<proteinExistence type="inferred from homology"/>
<evidence type="ECO:0000313" key="15">
    <source>
        <dbReference type="Ensembl" id="ENSOMEP00000003699.1"/>
    </source>
</evidence>
<dbReference type="PRINTS" id="PR00248">
    <property type="entry name" value="GPCRMGR"/>
</dbReference>
<dbReference type="GeneTree" id="ENSGT00940000156136"/>
<dbReference type="OMA" id="VCIFRIS"/>
<dbReference type="InterPro" id="IPR017978">
    <property type="entry name" value="GPCR_3_C"/>
</dbReference>
<keyword evidence="2" id="KW-1003">Cell membrane</keyword>
<keyword evidence="4 13" id="KW-0732">Signal</keyword>
<keyword evidence="3 12" id="KW-0812">Transmembrane</keyword>
<keyword evidence="5 12" id="KW-1133">Transmembrane helix</keyword>
<name>A0A3B3BEV4_ORYME</name>
<feature type="transmembrane region" description="Helical" evidence="12">
    <location>
        <begin position="621"/>
        <end position="646"/>
    </location>
</feature>
<dbReference type="InterPro" id="IPR001828">
    <property type="entry name" value="ANF_lig-bd_rcpt"/>
</dbReference>
<comment type="subcellular location">
    <subcellularLocation>
        <location evidence="1">Cell membrane</location>
        <topology evidence="1">Multi-pass membrane protein</topology>
    </subcellularLocation>
</comment>
<dbReference type="GO" id="GO:0005886">
    <property type="term" value="C:plasma membrane"/>
    <property type="evidence" value="ECO:0007669"/>
    <property type="project" value="UniProtKB-SubCell"/>
</dbReference>